<dbReference type="PANTHER" id="PTHR47706">
    <property type="entry name" value="NMRA-LIKE FAMILY PROTEIN"/>
    <property type="match status" value="1"/>
</dbReference>
<gene>
    <name evidence="3" type="ORF">SLS59_009931</name>
</gene>
<protein>
    <recommendedName>
        <fullName evidence="5">NmrA-like domain-containing protein</fullName>
    </recommendedName>
</protein>
<evidence type="ECO:0008006" key="5">
    <source>
        <dbReference type="Google" id="ProtNLM"/>
    </source>
</evidence>
<dbReference type="EMBL" id="JAKIXB020000050">
    <property type="protein sequence ID" value="KAL1592050.1"/>
    <property type="molecule type" value="Genomic_DNA"/>
</dbReference>
<dbReference type="PANTHER" id="PTHR47706:SF5">
    <property type="entry name" value="ISOFLAVONE REDUCTASE"/>
    <property type="match status" value="1"/>
</dbReference>
<evidence type="ECO:0000256" key="1">
    <source>
        <dbReference type="ARBA" id="ARBA00022857"/>
    </source>
</evidence>
<dbReference type="InterPro" id="IPR051609">
    <property type="entry name" value="NmrA/Isoflavone_reductase-like"/>
</dbReference>
<evidence type="ECO:0000256" key="2">
    <source>
        <dbReference type="ARBA" id="ARBA00023002"/>
    </source>
</evidence>
<sequence length="205" mass="22547">MRNQTVLVSQGYQCQAVDYKRPSSLQHALMGVDTVVSTVTGRPQLKLIEAAVRCRVRRFAPAEFEGQPGLRVPSSILDRGKSSARNLLQQYAAYMQSTAFVCGIFYERFAVGGLRASQMGANIASGEGDYIADLRHMTAVVPAWDAANNLSYVCLTSIYDAAKFVVRSLDIPQWPIEMSMCSERMSVNALIEVIKTCRGKALLSL</sequence>
<reference evidence="3 4" key="1">
    <citation type="submission" date="2024-02" db="EMBL/GenBank/DDBJ databases">
        <title>De novo assembly and annotation of 12 fungi associated with fruit tree decline syndrome in Ontario, Canada.</title>
        <authorList>
            <person name="Sulman M."/>
            <person name="Ellouze W."/>
            <person name="Ilyukhin E."/>
        </authorList>
    </citation>
    <scope>NUCLEOTIDE SEQUENCE [LARGE SCALE GENOMIC DNA]</scope>
    <source>
        <strain evidence="3 4">M97-236</strain>
    </source>
</reference>
<dbReference type="Proteomes" id="UP001521222">
    <property type="component" value="Unassembled WGS sequence"/>
</dbReference>
<comment type="caution">
    <text evidence="3">The sequence shown here is derived from an EMBL/GenBank/DDBJ whole genome shotgun (WGS) entry which is preliminary data.</text>
</comment>
<evidence type="ECO:0000313" key="3">
    <source>
        <dbReference type="EMBL" id="KAL1592050.1"/>
    </source>
</evidence>
<keyword evidence="1" id="KW-0521">NADP</keyword>
<dbReference type="SUPFAM" id="SSF51735">
    <property type="entry name" value="NAD(P)-binding Rossmann-fold domains"/>
    <property type="match status" value="1"/>
</dbReference>
<organism evidence="3 4">
    <name type="scientific">Nothophoma quercina</name>
    <dbReference type="NCBI Taxonomy" id="749835"/>
    <lineage>
        <taxon>Eukaryota</taxon>
        <taxon>Fungi</taxon>
        <taxon>Dikarya</taxon>
        <taxon>Ascomycota</taxon>
        <taxon>Pezizomycotina</taxon>
        <taxon>Dothideomycetes</taxon>
        <taxon>Pleosporomycetidae</taxon>
        <taxon>Pleosporales</taxon>
        <taxon>Pleosporineae</taxon>
        <taxon>Didymellaceae</taxon>
        <taxon>Nothophoma</taxon>
    </lineage>
</organism>
<proteinExistence type="predicted"/>
<accession>A0ABR3QIS8</accession>
<dbReference type="InterPro" id="IPR036291">
    <property type="entry name" value="NAD(P)-bd_dom_sf"/>
</dbReference>
<name>A0ABR3QIS8_9PLEO</name>
<keyword evidence="2" id="KW-0560">Oxidoreductase</keyword>
<keyword evidence="4" id="KW-1185">Reference proteome</keyword>
<dbReference type="Gene3D" id="3.40.50.720">
    <property type="entry name" value="NAD(P)-binding Rossmann-like Domain"/>
    <property type="match status" value="1"/>
</dbReference>
<evidence type="ECO:0000313" key="4">
    <source>
        <dbReference type="Proteomes" id="UP001521222"/>
    </source>
</evidence>